<dbReference type="CDD" id="cd00156">
    <property type="entry name" value="REC"/>
    <property type="match status" value="1"/>
</dbReference>
<organism evidence="4 5">
    <name type="scientific">Halonotius aquaticus</name>
    <dbReference type="NCBI Taxonomy" id="2216978"/>
    <lineage>
        <taxon>Archaea</taxon>
        <taxon>Methanobacteriati</taxon>
        <taxon>Methanobacteriota</taxon>
        <taxon>Stenosarchaea group</taxon>
        <taxon>Halobacteria</taxon>
        <taxon>Halobacteriales</taxon>
        <taxon>Haloferacaceae</taxon>
        <taxon>Halonotius</taxon>
    </lineage>
</organism>
<reference evidence="4 5" key="1">
    <citation type="submission" date="2018-06" db="EMBL/GenBank/DDBJ databases">
        <title>Halonotius sp. F13-13 a new haloarchaeeon isolated from a solar saltern from Isla Cristina, Huelva, Spain.</title>
        <authorList>
            <person name="Duran-Viseras A."/>
            <person name="Sanchez-Porro C."/>
            <person name="Ventosa A."/>
        </authorList>
    </citation>
    <scope>NUCLEOTIDE SEQUENCE [LARGE SCALE GENOMIC DNA]</scope>
    <source>
        <strain evidence="4 5">F13-13</strain>
    </source>
</reference>
<evidence type="ECO:0000256" key="2">
    <source>
        <dbReference type="PROSITE-ProRule" id="PRU00169"/>
    </source>
</evidence>
<feature type="modified residue" description="4-aspartylphosphate" evidence="2">
    <location>
        <position position="73"/>
    </location>
</feature>
<evidence type="ECO:0000313" key="5">
    <source>
        <dbReference type="Proteomes" id="UP000276588"/>
    </source>
</evidence>
<dbReference type="PANTHER" id="PTHR44591">
    <property type="entry name" value="STRESS RESPONSE REGULATOR PROTEIN 1"/>
    <property type="match status" value="1"/>
</dbReference>
<dbReference type="Gene3D" id="3.30.450.20">
    <property type="entry name" value="PAS domain"/>
    <property type="match status" value="1"/>
</dbReference>
<dbReference type="PANTHER" id="PTHR44591:SF3">
    <property type="entry name" value="RESPONSE REGULATORY DOMAIN-CONTAINING PROTEIN"/>
    <property type="match status" value="1"/>
</dbReference>
<name>A0A3A6Q8C8_9EURY</name>
<gene>
    <name evidence="4" type="ORF">DM826_06995</name>
</gene>
<evidence type="ECO:0000313" key="4">
    <source>
        <dbReference type="EMBL" id="RJX43347.1"/>
    </source>
</evidence>
<dbReference type="Pfam" id="PF08447">
    <property type="entry name" value="PAS_3"/>
    <property type="match status" value="1"/>
</dbReference>
<dbReference type="SMART" id="SM00448">
    <property type="entry name" value="REC"/>
    <property type="match status" value="1"/>
</dbReference>
<protein>
    <recommendedName>
        <fullName evidence="3">Response regulatory domain-containing protein</fullName>
    </recommendedName>
</protein>
<dbReference type="AlphaFoldDB" id="A0A3A6Q8C8"/>
<dbReference type="InterPro" id="IPR011006">
    <property type="entry name" value="CheY-like_superfamily"/>
</dbReference>
<sequence length="284" mass="31791">MSRAPLETNQIHPLESSPDSLTVLHVDDEKPFLELTSEYLSHELEDTTVITRTDPRAAITYLEDNHVDCIVSDYQMGTITGVEFYEHVRTNGANIPFILFTSHGSEAIASEALEAGVDSYLQKSPDAGNFSVLANRISMLVEQFHAKRQTRKLKQTYEVIAKTSTDAFWIQDMASGKTLYSEGIKSFGYAPGIRDDGFEWWIERIHPDDRADAKAVIENKSTGTTTELEPSGHEQTQFSHAYRWQTESGEYVCCDSRGAIVFEDGEPVEMTGSMTKREQSGCCP</sequence>
<dbReference type="Proteomes" id="UP000276588">
    <property type="component" value="Unassembled WGS sequence"/>
</dbReference>
<dbReference type="InterPro" id="IPR050595">
    <property type="entry name" value="Bact_response_regulator"/>
</dbReference>
<dbReference type="RefSeq" id="WP_120102684.1">
    <property type="nucleotide sequence ID" value="NZ_QKNY01000009.1"/>
</dbReference>
<dbReference type="Pfam" id="PF00072">
    <property type="entry name" value="Response_reg"/>
    <property type="match status" value="1"/>
</dbReference>
<proteinExistence type="predicted"/>
<keyword evidence="1 2" id="KW-0597">Phosphoprotein</keyword>
<dbReference type="PROSITE" id="PS50110">
    <property type="entry name" value="RESPONSE_REGULATORY"/>
    <property type="match status" value="1"/>
</dbReference>
<dbReference type="Gene3D" id="3.40.50.2300">
    <property type="match status" value="1"/>
</dbReference>
<comment type="caution">
    <text evidence="4">The sequence shown here is derived from an EMBL/GenBank/DDBJ whole genome shotgun (WGS) entry which is preliminary data.</text>
</comment>
<dbReference type="SUPFAM" id="SSF52172">
    <property type="entry name" value="CheY-like"/>
    <property type="match status" value="1"/>
</dbReference>
<evidence type="ECO:0000256" key="1">
    <source>
        <dbReference type="ARBA" id="ARBA00022553"/>
    </source>
</evidence>
<accession>A0A3A6Q8C8</accession>
<dbReference type="InterPro" id="IPR013655">
    <property type="entry name" value="PAS_fold_3"/>
</dbReference>
<dbReference type="OrthoDB" id="8127at2157"/>
<keyword evidence="5" id="KW-1185">Reference proteome</keyword>
<evidence type="ECO:0000259" key="3">
    <source>
        <dbReference type="PROSITE" id="PS50110"/>
    </source>
</evidence>
<dbReference type="GO" id="GO:0000160">
    <property type="term" value="P:phosphorelay signal transduction system"/>
    <property type="evidence" value="ECO:0007669"/>
    <property type="project" value="InterPro"/>
</dbReference>
<dbReference type="InterPro" id="IPR001789">
    <property type="entry name" value="Sig_transdc_resp-reg_receiver"/>
</dbReference>
<dbReference type="EMBL" id="QKNY01000009">
    <property type="protein sequence ID" value="RJX43347.1"/>
    <property type="molecule type" value="Genomic_DNA"/>
</dbReference>
<feature type="domain" description="Response regulatory" evidence="3">
    <location>
        <begin position="22"/>
        <end position="138"/>
    </location>
</feature>